<proteinExistence type="predicted"/>
<organism evidence="1 2">
    <name type="scientific">Panagrolaimus sp. ES5</name>
    <dbReference type="NCBI Taxonomy" id="591445"/>
    <lineage>
        <taxon>Eukaryota</taxon>
        <taxon>Metazoa</taxon>
        <taxon>Ecdysozoa</taxon>
        <taxon>Nematoda</taxon>
        <taxon>Chromadorea</taxon>
        <taxon>Rhabditida</taxon>
        <taxon>Tylenchina</taxon>
        <taxon>Panagrolaimomorpha</taxon>
        <taxon>Panagrolaimoidea</taxon>
        <taxon>Panagrolaimidae</taxon>
        <taxon>Panagrolaimus</taxon>
    </lineage>
</organism>
<sequence length="573" mass="63312">MNENDSSTPSLLLDPASTAAAAIAHLQSQLNVQNNISTSTANGTQINFDDSSSIYPAVTPESIGDADSGVETKSIDIKSESDHCMMDADSGDDLPPMEPAANARILDVRCGNLTGKLYEERFTCPGIHKKCIEFDGRLVSPREFTIRAEKDKQKDWKGSIRVGRYNLRTLMEMKKIDFYDHESNCSLKCQSRNYIKNRKQAAIESSMNFLDTLVKNGAGIATAASDLSGIDQQPSSSASTFNDFNISGTNDENGFNGSRKGSSALEEYVSRMSTSSTSSTATLAKMGIKNEVLEQEPRKQSTPQPHHIQPPTPQTLPTFTPDPNTVANLLWKQINGQLPSAFQGIFKQQQQQQAPPPPPPQVIPQENDQVTALVNSLLEQQKGLLQNQFNNSGLMGNNSFNTSGNGAATTEDILRSGEALTGNALKRIMEQQPTMFWERMRELNLVDDLASHISAAVDQLKSIYRSADPRTDAFAAQKLASLALSLELTDDFARKIQASFVQTALQQEIQQRKAAEEKRKMDEKRRSQALEQIFKVSQSIDPAQLQILQQFIQQQQQQQNQASPDIKKIRLNI</sequence>
<name>A0AC34EZI6_9BILA</name>
<reference evidence="2" key="1">
    <citation type="submission" date="2022-11" db="UniProtKB">
        <authorList>
            <consortium name="WormBaseParasite"/>
        </authorList>
    </citation>
    <scope>IDENTIFICATION</scope>
</reference>
<dbReference type="Proteomes" id="UP000887579">
    <property type="component" value="Unplaced"/>
</dbReference>
<evidence type="ECO:0000313" key="2">
    <source>
        <dbReference type="WBParaSite" id="ES5_v2.g10210.t1"/>
    </source>
</evidence>
<evidence type="ECO:0000313" key="1">
    <source>
        <dbReference type="Proteomes" id="UP000887579"/>
    </source>
</evidence>
<dbReference type="WBParaSite" id="ES5_v2.g10210.t1">
    <property type="protein sequence ID" value="ES5_v2.g10210.t1"/>
    <property type="gene ID" value="ES5_v2.g10210"/>
</dbReference>
<protein>
    <submittedName>
        <fullName evidence="2">SAND domain-containing protein</fullName>
    </submittedName>
</protein>
<accession>A0AC34EZI6</accession>